<dbReference type="Pfam" id="PF12911">
    <property type="entry name" value="OppC_N"/>
    <property type="match status" value="1"/>
</dbReference>
<evidence type="ECO:0000256" key="7">
    <source>
        <dbReference type="RuleBase" id="RU363032"/>
    </source>
</evidence>
<evidence type="ECO:0000259" key="9">
    <source>
        <dbReference type="PROSITE" id="PS50928"/>
    </source>
</evidence>
<keyword evidence="3" id="KW-1003">Cell membrane</keyword>
<dbReference type="PANTHER" id="PTHR43386">
    <property type="entry name" value="OLIGOPEPTIDE TRANSPORT SYSTEM PERMEASE PROTEIN APPC"/>
    <property type="match status" value="1"/>
</dbReference>
<feature type="transmembrane region" description="Helical" evidence="7">
    <location>
        <begin position="269"/>
        <end position="298"/>
    </location>
</feature>
<reference evidence="11" key="1">
    <citation type="journal article" date="2019" name="Int. J. Syst. Evol. Microbiol.">
        <title>The Global Catalogue of Microorganisms (GCM) 10K type strain sequencing project: providing services to taxonomists for standard genome sequencing and annotation.</title>
        <authorList>
            <consortium name="The Broad Institute Genomics Platform"/>
            <consortium name="The Broad Institute Genome Sequencing Center for Infectious Disease"/>
            <person name="Wu L."/>
            <person name="Ma J."/>
        </authorList>
    </citation>
    <scope>NUCLEOTIDE SEQUENCE [LARGE SCALE GENOMIC DNA]</scope>
    <source>
        <strain evidence="11">CGMCC 4.7289</strain>
    </source>
</reference>
<dbReference type="InterPro" id="IPR025966">
    <property type="entry name" value="OppC_N"/>
</dbReference>
<evidence type="ECO:0000256" key="8">
    <source>
        <dbReference type="SAM" id="MobiDB-lite"/>
    </source>
</evidence>
<dbReference type="Gene3D" id="1.10.3720.10">
    <property type="entry name" value="MetI-like"/>
    <property type="match status" value="1"/>
</dbReference>
<protein>
    <submittedName>
        <fullName evidence="10">ABC transporter permease</fullName>
    </submittedName>
</protein>
<keyword evidence="5 7" id="KW-1133">Transmembrane helix</keyword>
<dbReference type="SUPFAM" id="SSF161098">
    <property type="entry name" value="MetI-like"/>
    <property type="match status" value="1"/>
</dbReference>
<feature type="transmembrane region" description="Helical" evidence="7">
    <location>
        <begin position="143"/>
        <end position="167"/>
    </location>
</feature>
<keyword evidence="4 7" id="KW-0812">Transmembrane</keyword>
<dbReference type="PROSITE" id="PS50928">
    <property type="entry name" value="ABC_TM1"/>
    <property type="match status" value="1"/>
</dbReference>
<dbReference type="EMBL" id="JBHSAY010000005">
    <property type="protein sequence ID" value="MFC4130431.1"/>
    <property type="molecule type" value="Genomic_DNA"/>
</dbReference>
<evidence type="ECO:0000313" key="11">
    <source>
        <dbReference type="Proteomes" id="UP001595816"/>
    </source>
</evidence>
<organism evidence="10 11">
    <name type="scientific">Hamadaea flava</name>
    <dbReference type="NCBI Taxonomy" id="1742688"/>
    <lineage>
        <taxon>Bacteria</taxon>
        <taxon>Bacillati</taxon>
        <taxon>Actinomycetota</taxon>
        <taxon>Actinomycetes</taxon>
        <taxon>Micromonosporales</taxon>
        <taxon>Micromonosporaceae</taxon>
        <taxon>Hamadaea</taxon>
    </lineage>
</organism>
<comment type="subcellular location">
    <subcellularLocation>
        <location evidence="1 7">Cell membrane</location>
        <topology evidence="1 7">Multi-pass membrane protein</topology>
    </subcellularLocation>
</comment>
<comment type="caution">
    <text evidence="10">The sequence shown here is derived from an EMBL/GenBank/DDBJ whole genome shotgun (WGS) entry which is preliminary data.</text>
</comment>
<dbReference type="RefSeq" id="WP_253757909.1">
    <property type="nucleotide sequence ID" value="NZ_JAMZDZ010000001.1"/>
</dbReference>
<keyword evidence="2 7" id="KW-0813">Transport</keyword>
<feature type="transmembrane region" description="Helical" evidence="7">
    <location>
        <begin position="215"/>
        <end position="234"/>
    </location>
</feature>
<gene>
    <name evidence="10" type="ORF">ACFOZ4_07425</name>
</gene>
<evidence type="ECO:0000256" key="4">
    <source>
        <dbReference type="ARBA" id="ARBA00022692"/>
    </source>
</evidence>
<dbReference type="Pfam" id="PF00528">
    <property type="entry name" value="BPD_transp_1"/>
    <property type="match status" value="1"/>
</dbReference>
<proteinExistence type="inferred from homology"/>
<dbReference type="InterPro" id="IPR050366">
    <property type="entry name" value="BP-dependent_transpt_permease"/>
</dbReference>
<evidence type="ECO:0000256" key="1">
    <source>
        <dbReference type="ARBA" id="ARBA00004651"/>
    </source>
</evidence>
<feature type="transmembrane region" description="Helical" evidence="7">
    <location>
        <begin position="321"/>
        <end position="342"/>
    </location>
</feature>
<dbReference type="PANTHER" id="PTHR43386:SF1">
    <property type="entry name" value="D,D-DIPEPTIDE TRANSPORT SYSTEM PERMEASE PROTEIN DDPC-RELATED"/>
    <property type="match status" value="1"/>
</dbReference>
<feature type="transmembrane region" description="Helical" evidence="7">
    <location>
        <begin position="60"/>
        <end position="78"/>
    </location>
</feature>
<evidence type="ECO:0000256" key="6">
    <source>
        <dbReference type="ARBA" id="ARBA00023136"/>
    </source>
</evidence>
<keyword evidence="6 7" id="KW-0472">Membrane</keyword>
<evidence type="ECO:0000256" key="3">
    <source>
        <dbReference type="ARBA" id="ARBA00022475"/>
    </source>
</evidence>
<comment type="similarity">
    <text evidence="7">Belongs to the binding-protein-dependent transport system permease family.</text>
</comment>
<accession>A0ABV8LJ00</accession>
<dbReference type="InterPro" id="IPR000515">
    <property type="entry name" value="MetI-like"/>
</dbReference>
<evidence type="ECO:0000313" key="10">
    <source>
        <dbReference type="EMBL" id="MFC4130431.1"/>
    </source>
</evidence>
<evidence type="ECO:0000256" key="2">
    <source>
        <dbReference type="ARBA" id="ARBA00022448"/>
    </source>
</evidence>
<dbReference type="InterPro" id="IPR035906">
    <property type="entry name" value="MetI-like_sf"/>
</dbReference>
<feature type="region of interest" description="Disordered" evidence="8">
    <location>
        <begin position="1"/>
        <end position="20"/>
    </location>
</feature>
<keyword evidence="11" id="KW-1185">Reference proteome</keyword>
<evidence type="ECO:0000256" key="5">
    <source>
        <dbReference type="ARBA" id="ARBA00022989"/>
    </source>
</evidence>
<sequence length="355" mass="38183">MSEPNPRGTEPAAPAADSSAVGVLDVAATEESAKTPKAIIGRSPGQLAWSRLRRDRTARGSIWVLGFFILIAILAPLIEKIYGLGPTVNSPDLLDNNGLPLGYFGGIDFSTNNPSGHIHILGVMPQTGWDLFMQFVYGARTSLIVASLAAILSVAIGVVLGIVAGYLGGWVDQVLNWFFDYMLAFPFVLMAIAIIPIVNTHLADSSGYVSAPERMLTIIVVFSVFGWMSTARLVRGQVISLREREYVEAARAAGAGRGHIMFKQILPNLWAPILVTFSLALPATVTAEAALSFLGIGVEQPTPDWGRMINHSIGYMQSGDLAYLIIPGVSIWALVLAFNLFGDSMRDALDPKSNR</sequence>
<dbReference type="CDD" id="cd06261">
    <property type="entry name" value="TM_PBP2"/>
    <property type="match status" value="1"/>
</dbReference>
<feature type="domain" description="ABC transmembrane type-1" evidence="9">
    <location>
        <begin position="139"/>
        <end position="342"/>
    </location>
</feature>
<feature type="transmembrane region" description="Helical" evidence="7">
    <location>
        <begin position="174"/>
        <end position="195"/>
    </location>
</feature>
<name>A0ABV8LJ00_9ACTN</name>
<dbReference type="Proteomes" id="UP001595816">
    <property type="component" value="Unassembled WGS sequence"/>
</dbReference>